<dbReference type="EMBL" id="FCNX02000021">
    <property type="protein sequence ID" value="SAL00297.1"/>
    <property type="molecule type" value="Genomic_DNA"/>
</dbReference>
<comment type="caution">
    <text evidence="2">The sequence shown here is derived from an EMBL/GenBank/DDBJ whole genome shotgun (WGS) entry which is preliminary data.</text>
</comment>
<feature type="transmembrane region" description="Helical" evidence="1">
    <location>
        <begin position="186"/>
        <end position="208"/>
    </location>
</feature>
<keyword evidence="3" id="KW-1185">Reference proteome</keyword>
<dbReference type="Proteomes" id="UP000054903">
    <property type="component" value="Unassembled WGS sequence"/>
</dbReference>
<gene>
    <name evidence="2" type="ORF">AWB77_06108</name>
</gene>
<dbReference type="Gene3D" id="1.20.120.1630">
    <property type="match status" value="1"/>
</dbReference>
<keyword evidence="1" id="KW-1133">Transmembrane helix</keyword>
<protein>
    <submittedName>
        <fullName evidence="2">3-oxo-5-alpha-steroid 4-dehydrogenase</fullName>
    </submittedName>
</protein>
<reference evidence="2" key="1">
    <citation type="submission" date="2016-01" db="EMBL/GenBank/DDBJ databases">
        <authorList>
            <person name="Peeters C."/>
        </authorList>
    </citation>
    <scope>NUCLEOTIDE SEQUENCE</scope>
    <source>
        <strain evidence="2">LMG 29320</strain>
    </source>
</reference>
<dbReference type="AlphaFoldDB" id="A0A158E2Y6"/>
<dbReference type="PROSITE" id="PS50244">
    <property type="entry name" value="S5A_REDUCTASE"/>
    <property type="match status" value="1"/>
</dbReference>
<dbReference type="PANTHER" id="PTHR32251:SF17">
    <property type="entry name" value="STEROID 5-ALPHA REDUCTASE C-TERMINAL DOMAIN-CONTAINING PROTEIN"/>
    <property type="match status" value="1"/>
</dbReference>
<feature type="transmembrane region" description="Helical" evidence="1">
    <location>
        <begin position="37"/>
        <end position="58"/>
    </location>
</feature>
<proteinExistence type="predicted"/>
<accession>A0A158E2Y6</accession>
<feature type="transmembrane region" description="Helical" evidence="1">
    <location>
        <begin position="107"/>
        <end position="130"/>
    </location>
</feature>
<organism evidence="2 3">
    <name type="scientific">Caballeronia fortuita</name>
    <dbReference type="NCBI Taxonomy" id="1777138"/>
    <lineage>
        <taxon>Bacteria</taxon>
        <taxon>Pseudomonadati</taxon>
        <taxon>Pseudomonadota</taxon>
        <taxon>Betaproteobacteria</taxon>
        <taxon>Burkholderiales</taxon>
        <taxon>Burkholderiaceae</taxon>
        <taxon>Caballeronia</taxon>
    </lineage>
</organism>
<dbReference type="OrthoDB" id="9779233at2"/>
<dbReference type="STRING" id="1777138.AWB77_06108"/>
<dbReference type="PANTHER" id="PTHR32251">
    <property type="entry name" value="3-OXO-5-ALPHA-STEROID 4-DEHYDROGENASE"/>
    <property type="match status" value="1"/>
</dbReference>
<name>A0A158E2Y6_9BURK</name>
<dbReference type="Pfam" id="PF06966">
    <property type="entry name" value="DUF1295"/>
    <property type="match status" value="1"/>
</dbReference>
<dbReference type="InterPro" id="IPR010721">
    <property type="entry name" value="UstE-like"/>
</dbReference>
<sequence length="258" mass="28456">MPVLVTIALVAAGLVLTFAAAWLWQLRTENAGMVDPLWAATLGVVALLVAVCGTGAALNRACVAAGGLLWGARLALHLWRRNAGKPEDPRYHAFRERWGAHAARNMFWFFQLQAVISMLLCVAFLVPAYASPARPASVAAAIAVWLVAVTGEALADRQLKRFAADPANRGKVCRAGLWRYSRHPNYFFECVHWLAYAVLSIGMPWAWLTLAPPLLMAWLLLKVSGIPILEARLADTRDGYRDYMRTTSVLIPWPPKRA</sequence>
<evidence type="ECO:0000313" key="2">
    <source>
        <dbReference type="EMBL" id="SAL00297.1"/>
    </source>
</evidence>
<dbReference type="RefSeq" id="WP_061138138.1">
    <property type="nucleotide sequence ID" value="NZ_FCNX02000021.1"/>
</dbReference>
<feature type="transmembrane region" description="Helical" evidence="1">
    <location>
        <begin position="136"/>
        <end position="155"/>
    </location>
</feature>
<evidence type="ECO:0000313" key="3">
    <source>
        <dbReference type="Proteomes" id="UP000054903"/>
    </source>
</evidence>
<keyword evidence="1" id="KW-0472">Membrane</keyword>
<evidence type="ECO:0000256" key="1">
    <source>
        <dbReference type="SAM" id="Phobius"/>
    </source>
</evidence>
<keyword evidence="1" id="KW-0812">Transmembrane</keyword>
<dbReference type="GO" id="GO:0016020">
    <property type="term" value="C:membrane"/>
    <property type="evidence" value="ECO:0007669"/>
    <property type="project" value="TreeGrafter"/>
</dbReference>